<dbReference type="EMBL" id="JAEPCR010000022">
    <property type="protein sequence ID" value="MCG7977636.1"/>
    <property type="molecule type" value="Genomic_DNA"/>
</dbReference>
<evidence type="ECO:0000259" key="1">
    <source>
        <dbReference type="Pfam" id="PF03413"/>
    </source>
</evidence>
<organism evidence="2 3">
    <name type="scientific">Candidatus Thiodiazotropha taylori</name>
    <dbReference type="NCBI Taxonomy" id="2792791"/>
    <lineage>
        <taxon>Bacteria</taxon>
        <taxon>Pseudomonadati</taxon>
        <taxon>Pseudomonadota</taxon>
        <taxon>Gammaproteobacteria</taxon>
        <taxon>Chromatiales</taxon>
        <taxon>Sedimenticolaceae</taxon>
        <taxon>Candidatus Thiodiazotropha</taxon>
    </lineage>
</organism>
<proteinExistence type="predicted"/>
<dbReference type="Proteomes" id="UP000886674">
    <property type="component" value="Unassembled WGS sequence"/>
</dbReference>
<dbReference type="Pfam" id="PF03413">
    <property type="entry name" value="PepSY"/>
    <property type="match status" value="2"/>
</dbReference>
<feature type="domain" description="PepSY" evidence="1">
    <location>
        <begin position="34"/>
        <end position="85"/>
    </location>
</feature>
<reference evidence="2" key="1">
    <citation type="journal article" date="2021" name="Proc. Natl. Acad. Sci. U.S.A.">
        <title>Global biogeography of chemosynthetic symbionts reveals both localized and globally distributed symbiont groups. .</title>
        <authorList>
            <person name="Osvatic J.T."/>
            <person name="Wilkins L.G.E."/>
            <person name="Leibrecht L."/>
            <person name="Leray M."/>
            <person name="Zauner S."/>
            <person name="Polzin J."/>
            <person name="Camacho Y."/>
            <person name="Gros O."/>
            <person name="van Gils J.A."/>
            <person name="Eisen J.A."/>
            <person name="Petersen J.M."/>
            <person name="Yuen B."/>
        </authorList>
    </citation>
    <scope>NUCLEOTIDE SEQUENCE</scope>
    <source>
        <strain evidence="2">MAGclacostrist055</strain>
    </source>
</reference>
<dbReference type="AlphaFoldDB" id="A0A9E4TSH4"/>
<accession>A0A9E4TSH4</accession>
<name>A0A9E4TSH4_9GAMM</name>
<dbReference type="InterPro" id="IPR025711">
    <property type="entry name" value="PepSY"/>
</dbReference>
<comment type="caution">
    <text evidence="2">The sequence shown here is derived from an EMBL/GenBank/DDBJ whole genome shotgun (WGS) entry which is preliminary data.</text>
</comment>
<gene>
    <name evidence="2" type="ORF">JAY77_05755</name>
</gene>
<sequence length="181" mass="20207">MIKTYRKPTHIVLPVALAFGVALVSSNSYGGMLEECLSAASQIKSGDFIKVEYLNPSAEGRPTYEIEVRTPKDQEWEFMCDASSGLIYEIEQEVDTADHPLFKKHAKISVKQASEAVLELYPGKIEEIEYEIEDNGDASYEIDVVDEAGTEFKVEVDAVSGKVIEVHVEKWEIGEESGERQ</sequence>
<evidence type="ECO:0000313" key="2">
    <source>
        <dbReference type="EMBL" id="MCG7977636.1"/>
    </source>
</evidence>
<evidence type="ECO:0000313" key="3">
    <source>
        <dbReference type="Proteomes" id="UP000886674"/>
    </source>
</evidence>
<dbReference type="Gene3D" id="3.10.450.40">
    <property type="match status" value="2"/>
</dbReference>
<protein>
    <submittedName>
        <fullName evidence="2">PepSY domain-containing protein</fullName>
    </submittedName>
</protein>
<feature type="domain" description="PepSY" evidence="1">
    <location>
        <begin position="107"/>
        <end position="167"/>
    </location>
</feature>